<dbReference type="SUPFAM" id="SSF52949">
    <property type="entry name" value="Macro domain-like"/>
    <property type="match status" value="1"/>
</dbReference>
<feature type="binding site" evidence="8">
    <location>
        <position position="265"/>
    </location>
    <ligand>
        <name>Mn(2+)</name>
        <dbReference type="ChEBI" id="CHEBI:29035"/>
        <label>2</label>
    </ligand>
</feature>
<feature type="binding site" evidence="8">
    <location>
        <position position="270"/>
    </location>
    <ligand>
        <name>Mn(2+)</name>
        <dbReference type="ChEBI" id="CHEBI:29035"/>
        <label>1</label>
    </ligand>
</feature>
<gene>
    <name evidence="8" type="primary">pepA</name>
    <name evidence="10" type="ORF">GCM10022402_21240</name>
</gene>
<evidence type="ECO:0000256" key="2">
    <source>
        <dbReference type="ARBA" id="ARBA00000967"/>
    </source>
</evidence>
<keyword evidence="5 8" id="KW-0645">Protease</keyword>
<dbReference type="NCBIfam" id="NF002073">
    <property type="entry name" value="PRK00913.1-2"/>
    <property type="match status" value="1"/>
</dbReference>
<comment type="function">
    <text evidence="7 8">Presumably involved in the processing and regular turnover of intracellular proteins. Catalyzes the removal of unsubstituted N-terminal amino acids from various peptides.</text>
</comment>
<keyword evidence="11" id="KW-1185">Reference proteome</keyword>
<feature type="binding site" evidence="8">
    <location>
        <position position="270"/>
    </location>
    <ligand>
        <name>Mn(2+)</name>
        <dbReference type="ChEBI" id="CHEBI:29035"/>
        <label>2</label>
    </ligand>
</feature>
<dbReference type="InterPro" id="IPR043472">
    <property type="entry name" value="Macro_dom-like"/>
</dbReference>
<evidence type="ECO:0000256" key="4">
    <source>
        <dbReference type="ARBA" id="ARBA00022438"/>
    </source>
</evidence>
<keyword evidence="4 8" id="KW-0031">Aminopeptidase</keyword>
<organism evidence="10 11">
    <name type="scientific">Salinactinospora qingdaonensis</name>
    <dbReference type="NCBI Taxonomy" id="702744"/>
    <lineage>
        <taxon>Bacteria</taxon>
        <taxon>Bacillati</taxon>
        <taxon>Actinomycetota</taxon>
        <taxon>Actinomycetes</taxon>
        <taxon>Streptosporangiales</taxon>
        <taxon>Nocardiopsidaceae</taxon>
        <taxon>Salinactinospora</taxon>
    </lineage>
</organism>
<protein>
    <recommendedName>
        <fullName evidence="8">Probable cytosol aminopeptidase</fullName>
        <ecNumber evidence="8">3.4.11.1</ecNumber>
    </recommendedName>
    <alternativeName>
        <fullName evidence="8">Leucine aminopeptidase</fullName>
        <shortName evidence="8">LAP</shortName>
        <ecNumber evidence="8">3.4.11.10</ecNumber>
    </alternativeName>
    <alternativeName>
        <fullName evidence="8">Leucyl aminopeptidase</fullName>
    </alternativeName>
</protein>
<evidence type="ECO:0000256" key="1">
    <source>
        <dbReference type="ARBA" id="ARBA00000135"/>
    </source>
</evidence>
<dbReference type="InterPro" id="IPR000819">
    <property type="entry name" value="Peptidase_M17_C"/>
</dbReference>
<accession>A0ABP7FJL9</accession>
<dbReference type="SUPFAM" id="SSF53187">
    <property type="entry name" value="Zn-dependent exopeptidases"/>
    <property type="match status" value="1"/>
</dbReference>
<dbReference type="EMBL" id="BAABDD010000008">
    <property type="protein sequence ID" value="GAA3741206.1"/>
    <property type="molecule type" value="Genomic_DNA"/>
</dbReference>
<evidence type="ECO:0000256" key="6">
    <source>
        <dbReference type="ARBA" id="ARBA00022801"/>
    </source>
</evidence>
<dbReference type="InterPro" id="IPR023042">
    <property type="entry name" value="Peptidase_M17_leu_NH2_pept"/>
</dbReference>
<dbReference type="PANTHER" id="PTHR11963">
    <property type="entry name" value="LEUCINE AMINOPEPTIDASE-RELATED"/>
    <property type="match status" value="1"/>
</dbReference>
<evidence type="ECO:0000256" key="5">
    <source>
        <dbReference type="ARBA" id="ARBA00022670"/>
    </source>
</evidence>
<evidence type="ECO:0000256" key="3">
    <source>
        <dbReference type="ARBA" id="ARBA00009528"/>
    </source>
</evidence>
<dbReference type="InterPro" id="IPR008283">
    <property type="entry name" value="Peptidase_M17_N"/>
</dbReference>
<comment type="catalytic activity">
    <reaction evidence="2 8">
        <text>Release of an N-terminal amino acid, preferentially leucine, but not glutamic or aspartic acids.</text>
        <dbReference type="EC" id="3.4.11.10"/>
    </reaction>
</comment>
<comment type="similarity">
    <text evidence="3 8">Belongs to the peptidase M17 family.</text>
</comment>
<feature type="domain" description="Cytosol aminopeptidase" evidence="9">
    <location>
        <begin position="345"/>
        <end position="352"/>
    </location>
</feature>
<evidence type="ECO:0000256" key="7">
    <source>
        <dbReference type="ARBA" id="ARBA00049972"/>
    </source>
</evidence>
<dbReference type="EC" id="3.4.11.10" evidence="8"/>
<dbReference type="Pfam" id="PF00883">
    <property type="entry name" value="Peptidase_M17"/>
    <property type="match status" value="1"/>
</dbReference>
<feature type="binding site" evidence="8">
    <location>
        <position position="349"/>
    </location>
    <ligand>
        <name>Mn(2+)</name>
        <dbReference type="ChEBI" id="CHEBI:29035"/>
        <label>2</label>
    </ligand>
</feature>
<feature type="active site" evidence="8">
    <location>
        <position position="277"/>
    </location>
</feature>
<dbReference type="PROSITE" id="PS00631">
    <property type="entry name" value="CYTOSOL_AP"/>
    <property type="match status" value="1"/>
</dbReference>
<dbReference type="RefSeq" id="WP_344970332.1">
    <property type="nucleotide sequence ID" value="NZ_BAABDD010000008.1"/>
</dbReference>
<evidence type="ECO:0000313" key="10">
    <source>
        <dbReference type="EMBL" id="GAA3741206.1"/>
    </source>
</evidence>
<dbReference type="Gene3D" id="3.40.220.10">
    <property type="entry name" value="Leucine Aminopeptidase, subunit E, domain 1"/>
    <property type="match status" value="1"/>
</dbReference>
<reference evidence="11" key="1">
    <citation type="journal article" date="2019" name="Int. J. Syst. Evol. Microbiol.">
        <title>The Global Catalogue of Microorganisms (GCM) 10K type strain sequencing project: providing services to taxonomists for standard genome sequencing and annotation.</title>
        <authorList>
            <consortium name="The Broad Institute Genomics Platform"/>
            <consortium name="The Broad Institute Genome Sequencing Center for Infectious Disease"/>
            <person name="Wu L."/>
            <person name="Ma J."/>
        </authorList>
    </citation>
    <scope>NUCLEOTIDE SEQUENCE [LARGE SCALE GENOMIC DNA]</scope>
    <source>
        <strain evidence="11">JCM 17137</strain>
    </source>
</reference>
<feature type="binding site" evidence="8">
    <location>
        <position position="349"/>
    </location>
    <ligand>
        <name>Mn(2+)</name>
        <dbReference type="ChEBI" id="CHEBI:29035"/>
        <label>1</label>
    </ligand>
</feature>
<feature type="binding site" evidence="8">
    <location>
        <position position="288"/>
    </location>
    <ligand>
        <name>Mn(2+)</name>
        <dbReference type="ChEBI" id="CHEBI:29035"/>
        <label>2</label>
    </ligand>
</feature>
<evidence type="ECO:0000259" key="9">
    <source>
        <dbReference type="PROSITE" id="PS00631"/>
    </source>
</evidence>
<dbReference type="EC" id="3.4.11.1" evidence="8"/>
<dbReference type="HAMAP" id="MF_00181">
    <property type="entry name" value="Cytosol_peptidase_M17"/>
    <property type="match status" value="1"/>
</dbReference>
<evidence type="ECO:0000313" key="11">
    <source>
        <dbReference type="Proteomes" id="UP001500908"/>
    </source>
</evidence>
<comment type="cofactor">
    <cofactor evidence="8">
        <name>Mn(2+)</name>
        <dbReference type="ChEBI" id="CHEBI:29035"/>
    </cofactor>
    <text evidence="8">Binds 2 manganese ions per subunit.</text>
</comment>
<dbReference type="PRINTS" id="PR00481">
    <property type="entry name" value="LAMNOPPTDASE"/>
</dbReference>
<comment type="catalytic activity">
    <reaction evidence="1 8">
        <text>Release of an N-terminal amino acid, Xaa-|-Yaa-, in which Xaa is preferably Leu, but may be other amino acids including Pro although not Arg or Lys, and Yaa may be Pro. Amino acid amides and methyl esters are also readily hydrolyzed, but rates on arylamides are exceedingly low.</text>
        <dbReference type="EC" id="3.4.11.1"/>
    </reaction>
</comment>
<keyword evidence="6 8" id="KW-0378">Hydrolase</keyword>
<keyword evidence="8" id="KW-0464">Manganese</keyword>
<proteinExistence type="inferred from homology"/>
<dbReference type="InterPro" id="IPR011356">
    <property type="entry name" value="Leucine_aapep/pepB"/>
</dbReference>
<name>A0ABP7FJL9_9ACTN</name>
<feature type="active site" evidence="8">
    <location>
        <position position="351"/>
    </location>
</feature>
<feature type="binding site" evidence="8">
    <location>
        <position position="347"/>
    </location>
    <ligand>
        <name>Mn(2+)</name>
        <dbReference type="ChEBI" id="CHEBI:29035"/>
        <label>1</label>
    </ligand>
</feature>
<dbReference type="Pfam" id="PF02789">
    <property type="entry name" value="Peptidase_M17_N"/>
    <property type="match status" value="1"/>
</dbReference>
<dbReference type="CDD" id="cd00433">
    <property type="entry name" value="Peptidase_M17"/>
    <property type="match status" value="1"/>
</dbReference>
<keyword evidence="8" id="KW-0963">Cytoplasm</keyword>
<sequence length="500" mass="51911">MPFATEIRPAPGLLIDSTADLVALPIRSGTAGPVIVTEGVGRSATALDERLPAPLEALAAQYDLKGKSGETVEFPVDLGRGLVRMALFGVGEATPRELRRAGAALARLAKGRDLLATTVAALDDVADEALSAFVEGALLASYTFSLATGANRPKPVPTAELFGADPERIAEPLRRGHALAQATALARDLINTPSGEKGPAWLAEQAQRVAAETDLDSAVWDESDLARDGFRSILAVGQGAARPPRLVQLSYEPPGATRHVVLVGKGITFDTGGLSLKPNDNMMVMKTDMSGAAIVLGAMSVLARLGVTARVTGLLPIAENAFSGEAQRPGDVITTYSGHTVEVLNTDAEGRLVMADAMGYATGSLAPDTLVDVATLTGAAKLALGTGIGALFATTDDLASALTDAGERSGETVWRLPLVEDYRDALDSPVADLANVATKSDHGNPGAINAALFLREFTAGIPWAHLDIAGPGRSTTEDAEITKGGTAFGTRLLLRWLTEQ</sequence>
<dbReference type="PANTHER" id="PTHR11963:SF23">
    <property type="entry name" value="CYTOSOL AMINOPEPTIDASE"/>
    <property type="match status" value="1"/>
</dbReference>
<evidence type="ECO:0000256" key="8">
    <source>
        <dbReference type="HAMAP-Rule" id="MF_00181"/>
    </source>
</evidence>
<comment type="subcellular location">
    <subcellularLocation>
        <location evidence="8">Cytoplasm</location>
    </subcellularLocation>
</comment>
<keyword evidence="8" id="KW-0479">Metal-binding</keyword>
<dbReference type="Proteomes" id="UP001500908">
    <property type="component" value="Unassembled WGS sequence"/>
</dbReference>
<dbReference type="Gene3D" id="3.40.630.10">
    <property type="entry name" value="Zn peptidases"/>
    <property type="match status" value="1"/>
</dbReference>
<comment type="caution">
    <text evidence="10">The sequence shown here is derived from an EMBL/GenBank/DDBJ whole genome shotgun (WGS) entry which is preliminary data.</text>
</comment>